<gene>
    <name evidence="5" type="ORF">LIN78_10380</name>
</gene>
<dbReference type="InterPro" id="IPR000835">
    <property type="entry name" value="HTH_MarR-typ"/>
</dbReference>
<name>A0ABS8D6X4_9NEIS</name>
<dbReference type="EMBL" id="JAJBZT010000005">
    <property type="protein sequence ID" value="MCB6183950.1"/>
    <property type="molecule type" value="Genomic_DNA"/>
</dbReference>
<feature type="domain" description="HTH marR-type" evidence="4">
    <location>
        <begin position="1"/>
        <end position="138"/>
    </location>
</feature>
<dbReference type="PANTHER" id="PTHR42756">
    <property type="entry name" value="TRANSCRIPTIONAL REGULATOR, MARR"/>
    <property type="match status" value="1"/>
</dbReference>
<evidence type="ECO:0000256" key="3">
    <source>
        <dbReference type="ARBA" id="ARBA00023163"/>
    </source>
</evidence>
<keyword evidence="6" id="KW-1185">Reference proteome</keyword>
<dbReference type="PANTHER" id="PTHR42756:SF1">
    <property type="entry name" value="TRANSCRIPTIONAL REPRESSOR OF EMRAB OPERON"/>
    <property type="match status" value="1"/>
</dbReference>
<sequence length="154" mass="16837">MSESLDIIALKKFRMIFKSVRSHFHEVEQQCGVSGSQLWLLSCLKKKDKQRVTELANALSIHQSTASNLIEKMVREGLVKKEKSLADQRVTLISLSDLGLSVVSKAPGPAEGILPATLKTLSATELHQICQSLDLILSKMDIDPAAGQTPLSDL</sequence>
<dbReference type="SUPFAM" id="SSF46785">
    <property type="entry name" value="Winged helix' DNA-binding domain"/>
    <property type="match status" value="1"/>
</dbReference>
<dbReference type="PROSITE" id="PS01117">
    <property type="entry name" value="HTH_MARR_1"/>
    <property type="match status" value="1"/>
</dbReference>
<keyword evidence="3" id="KW-0804">Transcription</keyword>
<evidence type="ECO:0000259" key="4">
    <source>
        <dbReference type="PROSITE" id="PS50995"/>
    </source>
</evidence>
<dbReference type="SMART" id="SM00347">
    <property type="entry name" value="HTH_MARR"/>
    <property type="match status" value="1"/>
</dbReference>
<evidence type="ECO:0000256" key="1">
    <source>
        <dbReference type="ARBA" id="ARBA00023015"/>
    </source>
</evidence>
<evidence type="ECO:0000256" key="2">
    <source>
        <dbReference type="ARBA" id="ARBA00023125"/>
    </source>
</evidence>
<dbReference type="Proteomes" id="UP001165395">
    <property type="component" value="Unassembled WGS sequence"/>
</dbReference>
<dbReference type="PROSITE" id="PS50995">
    <property type="entry name" value="HTH_MARR_2"/>
    <property type="match status" value="1"/>
</dbReference>
<dbReference type="Gene3D" id="1.10.10.10">
    <property type="entry name" value="Winged helix-like DNA-binding domain superfamily/Winged helix DNA-binding domain"/>
    <property type="match status" value="1"/>
</dbReference>
<evidence type="ECO:0000313" key="6">
    <source>
        <dbReference type="Proteomes" id="UP001165395"/>
    </source>
</evidence>
<organism evidence="5 6">
    <name type="scientific">Leeia speluncae</name>
    <dbReference type="NCBI Taxonomy" id="2884804"/>
    <lineage>
        <taxon>Bacteria</taxon>
        <taxon>Pseudomonadati</taxon>
        <taxon>Pseudomonadota</taxon>
        <taxon>Betaproteobacteria</taxon>
        <taxon>Neisseriales</taxon>
        <taxon>Leeiaceae</taxon>
        <taxon>Leeia</taxon>
    </lineage>
</organism>
<dbReference type="InterPro" id="IPR036388">
    <property type="entry name" value="WH-like_DNA-bd_sf"/>
</dbReference>
<protein>
    <submittedName>
        <fullName evidence="5">MarR family transcriptional regulator</fullName>
    </submittedName>
</protein>
<dbReference type="RefSeq" id="WP_227180732.1">
    <property type="nucleotide sequence ID" value="NZ_JAJBZT010000005.1"/>
</dbReference>
<keyword evidence="2" id="KW-0238">DNA-binding</keyword>
<dbReference type="Pfam" id="PF01047">
    <property type="entry name" value="MarR"/>
    <property type="match status" value="1"/>
</dbReference>
<dbReference type="InterPro" id="IPR036390">
    <property type="entry name" value="WH_DNA-bd_sf"/>
</dbReference>
<dbReference type="InterPro" id="IPR023187">
    <property type="entry name" value="Tscrpt_reg_MarR-type_CS"/>
</dbReference>
<keyword evidence="1" id="KW-0805">Transcription regulation</keyword>
<evidence type="ECO:0000313" key="5">
    <source>
        <dbReference type="EMBL" id="MCB6183950.1"/>
    </source>
</evidence>
<comment type="caution">
    <text evidence="5">The sequence shown here is derived from an EMBL/GenBank/DDBJ whole genome shotgun (WGS) entry which is preliminary data.</text>
</comment>
<reference evidence="5" key="1">
    <citation type="submission" date="2021-10" db="EMBL/GenBank/DDBJ databases">
        <title>The complete genome sequence of Leeia sp. TBRC 13508.</title>
        <authorList>
            <person name="Charoenyingcharoen P."/>
            <person name="Yukphan P."/>
        </authorList>
    </citation>
    <scope>NUCLEOTIDE SEQUENCE</scope>
    <source>
        <strain evidence="5">TBRC 13508</strain>
    </source>
</reference>
<proteinExistence type="predicted"/>
<accession>A0ABS8D6X4</accession>